<sequence length="297" mass="34241">MIEKLKLKFPGAIKDFSSCSEPERYEWFQDETGDQLGIPKSDMSKEEVGLLRLLFPFKTMDVTERNANLPKKQWSDFLYKNSSILPLTSWDAVRYTQFTVSNNDHSYLDFEEAFLAFMDGGALIIWENDLSGVLIEGENSENYDINGFSAVLNTLESDFYLKIRTFMGGFHSVNNKILDHFLMEQKGFKLSKEHLSNMKAANLPMVFPHAVMAGLEKSDSGWYIEQLLRDTKDDDELISSVKMYIECSSNASLAAKRLFIHRNSLQYRIDKFIEKTGLDIRSFQHCFTTYLAILMNN</sequence>
<organism evidence="2 3">
    <name type="scientific">Peribacillus cavernae</name>
    <dbReference type="NCBI Taxonomy" id="1674310"/>
    <lineage>
        <taxon>Bacteria</taxon>
        <taxon>Bacillati</taxon>
        <taxon>Bacillota</taxon>
        <taxon>Bacilli</taxon>
        <taxon>Bacillales</taxon>
        <taxon>Bacillaceae</taxon>
        <taxon>Peribacillus</taxon>
    </lineage>
</organism>
<feature type="domain" description="PucR C-terminal helix-turn-helix" evidence="1">
    <location>
        <begin position="238"/>
        <end position="294"/>
    </location>
</feature>
<dbReference type="OrthoDB" id="9792148at2"/>
<dbReference type="AlphaFoldDB" id="A0A433HNN0"/>
<dbReference type="Pfam" id="PF13556">
    <property type="entry name" value="HTH_30"/>
    <property type="match status" value="1"/>
</dbReference>
<keyword evidence="3" id="KW-1185">Reference proteome</keyword>
<gene>
    <name evidence="2" type="ORF">ELQ35_06140</name>
</gene>
<dbReference type="Proteomes" id="UP000267430">
    <property type="component" value="Unassembled WGS sequence"/>
</dbReference>
<dbReference type="PANTHER" id="PTHR33744">
    <property type="entry name" value="CARBOHYDRATE DIACID REGULATOR"/>
    <property type="match status" value="1"/>
</dbReference>
<evidence type="ECO:0000313" key="2">
    <source>
        <dbReference type="EMBL" id="RUQ29936.1"/>
    </source>
</evidence>
<accession>A0A433HNN0</accession>
<evidence type="ECO:0000259" key="1">
    <source>
        <dbReference type="Pfam" id="PF13556"/>
    </source>
</evidence>
<dbReference type="RefSeq" id="WP_126863957.1">
    <property type="nucleotide sequence ID" value="NZ_JAUSTX010000001.1"/>
</dbReference>
<dbReference type="InterPro" id="IPR051448">
    <property type="entry name" value="CdaR-like_regulators"/>
</dbReference>
<protein>
    <recommendedName>
        <fullName evidence="1">PucR C-terminal helix-turn-helix domain-containing protein</fullName>
    </recommendedName>
</protein>
<proteinExistence type="predicted"/>
<dbReference type="EMBL" id="RYZZ01000007">
    <property type="protein sequence ID" value="RUQ29936.1"/>
    <property type="molecule type" value="Genomic_DNA"/>
</dbReference>
<evidence type="ECO:0000313" key="3">
    <source>
        <dbReference type="Proteomes" id="UP000267430"/>
    </source>
</evidence>
<reference evidence="2 3" key="1">
    <citation type="submission" date="2018-12" db="EMBL/GenBank/DDBJ databases">
        <title>Bacillus chawlae sp. nov., Bacillus glennii sp. nov., and Bacillus saganii sp. nov. Isolated from the Vehicle Assembly Building at Kennedy Space Center where the Viking Spacecraft were Assembled.</title>
        <authorList>
            <person name="Seuylemezian A."/>
            <person name="Vaishampayan P."/>
        </authorList>
    </citation>
    <scope>NUCLEOTIDE SEQUENCE [LARGE SCALE GENOMIC DNA]</scope>
    <source>
        <strain evidence="2 3">L5</strain>
    </source>
</reference>
<name>A0A433HNN0_9BACI</name>
<dbReference type="Gene3D" id="1.10.10.2840">
    <property type="entry name" value="PucR C-terminal helix-turn-helix domain"/>
    <property type="match status" value="1"/>
</dbReference>
<dbReference type="InterPro" id="IPR042070">
    <property type="entry name" value="PucR_C-HTH_sf"/>
</dbReference>
<dbReference type="PANTHER" id="PTHR33744:SF15">
    <property type="entry name" value="CARBOHYDRATE DIACID REGULATOR"/>
    <property type="match status" value="1"/>
</dbReference>
<comment type="caution">
    <text evidence="2">The sequence shown here is derived from an EMBL/GenBank/DDBJ whole genome shotgun (WGS) entry which is preliminary data.</text>
</comment>
<dbReference type="InterPro" id="IPR025736">
    <property type="entry name" value="PucR_C-HTH_dom"/>
</dbReference>